<feature type="compositionally biased region" description="Low complexity" evidence="1">
    <location>
        <begin position="1081"/>
        <end position="1090"/>
    </location>
</feature>
<reference evidence="3 4" key="1">
    <citation type="journal article" date="2011" name="PLoS Pathog.">
        <title>Endophytic Life Strategies Decoded by Genome and Transcriptome Analyses of the Mutualistic Root Symbiont Piriformospora indica.</title>
        <authorList>
            <person name="Zuccaro A."/>
            <person name="Lahrmann U."/>
            <person name="Guldener U."/>
            <person name="Langen G."/>
            <person name="Pfiffi S."/>
            <person name="Biedenkopf D."/>
            <person name="Wong P."/>
            <person name="Samans B."/>
            <person name="Grimm C."/>
            <person name="Basiewicz M."/>
            <person name="Murat C."/>
            <person name="Martin F."/>
            <person name="Kogel K.H."/>
        </authorList>
    </citation>
    <scope>NUCLEOTIDE SEQUENCE [LARGE SCALE GENOMIC DNA]</scope>
    <source>
        <strain evidence="3 4">DSM 11827</strain>
    </source>
</reference>
<feature type="compositionally biased region" description="Gly residues" evidence="1">
    <location>
        <begin position="239"/>
        <end position="249"/>
    </location>
</feature>
<name>G4TSY7_SERID</name>
<dbReference type="Gene3D" id="3.30.1490.40">
    <property type="match status" value="1"/>
</dbReference>
<accession>G4TSY7</accession>
<feature type="region of interest" description="Disordered" evidence="1">
    <location>
        <begin position="564"/>
        <end position="631"/>
    </location>
</feature>
<dbReference type="OMA" id="THLDTEW"/>
<feature type="compositionally biased region" description="Basic residues" evidence="1">
    <location>
        <begin position="1389"/>
        <end position="1399"/>
    </location>
</feature>
<dbReference type="SMART" id="SM00444">
    <property type="entry name" value="GYF"/>
    <property type="match status" value="1"/>
</dbReference>
<feature type="region of interest" description="Disordered" evidence="1">
    <location>
        <begin position="1345"/>
        <end position="1399"/>
    </location>
</feature>
<feature type="compositionally biased region" description="Acidic residues" evidence="1">
    <location>
        <begin position="405"/>
        <end position="417"/>
    </location>
</feature>
<feature type="compositionally biased region" description="Polar residues" evidence="1">
    <location>
        <begin position="283"/>
        <end position="299"/>
    </location>
</feature>
<feature type="compositionally biased region" description="Low complexity" evidence="1">
    <location>
        <begin position="250"/>
        <end position="259"/>
    </location>
</feature>
<feature type="compositionally biased region" description="Basic and acidic residues" evidence="1">
    <location>
        <begin position="1051"/>
        <end position="1074"/>
    </location>
</feature>
<dbReference type="EMBL" id="CAFZ01000312">
    <property type="protein sequence ID" value="CCA74430.1"/>
    <property type="molecule type" value="Genomic_DNA"/>
</dbReference>
<dbReference type="OrthoDB" id="3268536at2759"/>
<feature type="domain" description="GYF" evidence="2">
    <location>
        <begin position="454"/>
        <end position="503"/>
    </location>
</feature>
<feature type="region of interest" description="Disordered" evidence="1">
    <location>
        <begin position="1027"/>
        <end position="1219"/>
    </location>
</feature>
<dbReference type="InterPro" id="IPR003169">
    <property type="entry name" value="GYF"/>
</dbReference>
<feature type="compositionally biased region" description="Low complexity" evidence="1">
    <location>
        <begin position="990"/>
        <end position="1013"/>
    </location>
</feature>
<keyword evidence="4" id="KW-1185">Reference proteome</keyword>
<feature type="compositionally biased region" description="Pro residues" evidence="1">
    <location>
        <begin position="443"/>
        <end position="452"/>
    </location>
</feature>
<feature type="region of interest" description="Disordered" evidence="1">
    <location>
        <begin position="45"/>
        <end position="71"/>
    </location>
</feature>
<evidence type="ECO:0000313" key="3">
    <source>
        <dbReference type="EMBL" id="CCA74430.1"/>
    </source>
</evidence>
<feature type="region of interest" description="Disordered" evidence="1">
    <location>
        <begin position="209"/>
        <end position="319"/>
    </location>
</feature>
<feature type="compositionally biased region" description="Polar residues" evidence="1">
    <location>
        <begin position="758"/>
        <end position="771"/>
    </location>
</feature>
<dbReference type="Proteomes" id="UP000007148">
    <property type="component" value="Unassembled WGS sequence"/>
</dbReference>
<dbReference type="InParanoid" id="G4TSY7"/>
<dbReference type="InterPro" id="IPR035445">
    <property type="entry name" value="GYF-like_dom_sf"/>
</dbReference>
<feature type="region of interest" description="Disordered" evidence="1">
    <location>
        <begin position="430"/>
        <end position="454"/>
    </location>
</feature>
<comment type="caution">
    <text evidence="3">The sequence shown here is derived from an EMBL/GenBank/DDBJ whole genome shotgun (WGS) entry which is preliminary data.</text>
</comment>
<feature type="compositionally biased region" description="Polar residues" evidence="1">
    <location>
        <begin position="1366"/>
        <end position="1384"/>
    </location>
</feature>
<protein>
    <submittedName>
        <fullName evidence="3">Related to GYF domain protein-Aspergillus flavus NRRL3357</fullName>
    </submittedName>
</protein>
<proteinExistence type="predicted"/>
<dbReference type="SUPFAM" id="SSF55277">
    <property type="entry name" value="GYF domain"/>
    <property type="match status" value="1"/>
</dbReference>
<dbReference type="eggNOG" id="KOG1862">
    <property type="taxonomic scope" value="Eukaryota"/>
</dbReference>
<feature type="region of interest" description="Disordered" evidence="1">
    <location>
        <begin position="1"/>
        <end position="28"/>
    </location>
</feature>
<feature type="region of interest" description="Disordered" evidence="1">
    <location>
        <begin position="361"/>
        <end position="417"/>
    </location>
</feature>
<sequence length="1399" mass="144301">MASSTTTSTPTLSAHPPPLSSGSSNLHSSSSAVASLHFSPEWMRTPGGASSASASASAGPTTGVGIPLGSNTSTLTNDVPASIGLLTPAPTSTSSSHVGAPGPLGAGGVLNPVPSPYASLLTPAPSGYNSKFIPSHLSTEPVILDPHDPFRYPREHVLNIWRAGIVANGGPGWRLPLEVEKHEGVVLDEERVPICSREMTDAEAKLYNGASLNSRRPSMSHANSHASGRGSYSERDGELGIGGRRGMSGDGLSMNLSGAGLRGGALGGPASPLRERFSRRDSGGTTQPYRPRQLASTASPLDGTPPLVSPRTASSGFGFGGGPGFEGVLSAGEGWGGRKRGALSAAGRGLSYLKEIQEKGTAGKDDVEAATQDADAPLEPHSESPEAQHANGANANDGTRKSSDGEEPAFENWEDDPDIVDNATTAAATNGHGTVAEPTNPVQEPPKPPPNPADVKWLYLDDQQVTQGPFTPQDLTQWLASGWLRPDLRMTRPDHDAEYLTLIEWKTKMFGQGITDESMVFFTWYEPVRKSPKVVDPPLPPPPGLAMPQPNAFAQNIASIQQQSMYPPYPNGHGGGAPSETETSKSETPSVFDLLRKGDTKGSQTPSSVFGGSGEGVFSHSPVGSNRLPMRTPMLDPAVGMNSPATGRAIPHSGSFDAANGLVGDVTGLRMPFSAAALNQPLGGASSFGQPVANGMVYNPYIGGPHRATNAYYPQDAARVGTSSFGGTPASHSLHNDLNPLGVAGLYSQSILGRGSQDLHSSPSAQWQRTHAGQPYGFGVGDQTNSTTSSLSNMQRATFGGRRSPSPSNQASVSSALGGEVYEGAIGAQPRNLVRKMGSVSAIGTEAGATDSPASKHAETLYKSPMQPVVSSSGTQAEGEATPADTIGMTYDAHLKQISAELAGKSQPAIEKEKVVESPSVTQPAVQEESKQKEDEPSNEKAVAAKPKASPVVSLAQLVIGSSPASQPVKEQNEQPFIQVKKRASAAQVAASSLPTPTSPSTTAPVASPTAPAAPAKMTVPLASLVTNPSPAASTPPAPAPAPRAWATVVNKDEPKTLKEIQEAEAKKAKEAQKVRPSAPPVVTTSSSSSKDGDLGTLSWGLPTSMAGARNATTPKEAHSPSTNNPPPAVWANAAKAGAAGGKKAMTMKDIQEEEERRKKKEREAVTTAKRVSEKPPPPANAPAVGGPWATVGPGGRATRPNTASSTTQPVATGIAGLPPRPSAAAIASSGMRAPHVTSAVASMGATPAAGPAPRRPASASTTSSAVTKPAVAPSPIDDAVHSISAETLKWMRDTLKGKLQNGITVDEVVGLVLNMQEEDDIADTIWQSSTVLPGKHFASEFIERRNADRMGGATSSSRGAPRGGNVSSGTESSRLQPGASQDTLGYKVVKKKGKSGKA</sequence>
<dbReference type="Pfam" id="PF02213">
    <property type="entry name" value="GYF"/>
    <property type="match status" value="1"/>
</dbReference>
<dbReference type="PROSITE" id="PS50829">
    <property type="entry name" value="GYF"/>
    <property type="match status" value="1"/>
</dbReference>
<feature type="region of interest" description="Disordered" evidence="1">
    <location>
        <begin position="906"/>
        <end position="948"/>
    </location>
</feature>
<feature type="compositionally biased region" description="Low complexity" evidence="1">
    <location>
        <begin position="47"/>
        <end position="59"/>
    </location>
</feature>
<evidence type="ECO:0000259" key="2">
    <source>
        <dbReference type="PROSITE" id="PS50829"/>
    </source>
</evidence>
<dbReference type="STRING" id="1109443.G4TSY7"/>
<gene>
    <name evidence="3" type="ORF">PIIN_08383</name>
</gene>
<feature type="region of interest" description="Disordered" evidence="1">
    <location>
        <begin position="989"/>
        <end position="1013"/>
    </location>
</feature>
<feature type="compositionally biased region" description="Polar residues" evidence="1">
    <location>
        <begin position="1200"/>
        <end position="1211"/>
    </location>
</feature>
<feature type="compositionally biased region" description="Basic and acidic residues" evidence="1">
    <location>
        <begin position="928"/>
        <end position="939"/>
    </location>
</feature>
<evidence type="ECO:0000313" key="4">
    <source>
        <dbReference type="Proteomes" id="UP000007148"/>
    </source>
</evidence>
<feature type="compositionally biased region" description="Polar residues" evidence="1">
    <location>
        <begin position="210"/>
        <end position="226"/>
    </location>
</feature>
<feature type="compositionally biased region" description="Basic and acidic residues" evidence="1">
    <location>
        <begin position="273"/>
        <end position="282"/>
    </location>
</feature>
<feature type="compositionally biased region" description="Low complexity" evidence="1">
    <location>
        <begin position="1130"/>
        <end position="1145"/>
    </location>
</feature>
<feature type="region of interest" description="Disordered" evidence="1">
    <location>
        <begin position="1243"/>
        <end position="1271"/>
    </location>
</feature>
<evidence type="ECO:0000256" key="1">
    <source>
        <dbReference type="SAM" id="MobiDB-lite"/>
    </source>
</evidence>
<dbReference type="HOGENOM" id="CLU_269179_0_0_1"/>
<feature type="region of interest" description="Disordered" evidence="1">
    <location>
        <begin position="755"/>
        <end position="790"/>
    </location>
</feature>
<organism evidence="3 4">
    <name type="scientific">Serendipita indica (strain DSM 11827)</name>
    <name type="common">Root endophyte fungus</name>
    <name type="synonym">Piriformospora indica</name>
    <dbReference type="NCBI Taxonomy" id="1109443"/>
    <lineage>
        <taxon>Eukaryota</taxon>
        <taxon>Fungi</taxon>
        <taxon>Dikarya</taxon>
        <taxon>Basidiomycota</taxon>
        <taxon>Agaricomycotina</taxon>
        <taxon>Agaricomycetes</taxon>
        <taxon>Sebacinales</taxon>
        <taxon>Serendipitaceae</taxon>
        <taxon>Serendipita</taxon>
    </lineage>
</organism>